<evidence type="ECO:0000259" key="5">
    <source>
        <dbReference type="PROSITE" id="PS51855"/>
    </source>
</evidence>
<name>A0A644W113_9ZZZZ</name>
<accession>A0A644W113</accession>
<dbReference type="InterPro" id="IPR036914">
    <property type="entry name" value="MGS-like_dom_sf"/>
</dbReference>
<dbReference type="InterPro" id="IPR011607">
    <property type="entry name" value="MGS-like_dom"/>
</dbReference>
<dbReference type="GO" id="GO:0003937">
    <property type="term" value="F:IMP cyclohydrolase activity"/>
    <property type="evidence" value="ECO:0007669"/>
    <property type="project" value="InterPro"/>
</dbReference>
<dbReference type="GO" id="GO:0004643">
    <property type="term" value="F:phosphoribosylaminoimidazolecarboxamide formyltransferase activity"/>
    <property type="evidence" value="ECO:0007669"/>
    <property type="project" value="InterPro"/>
</dbReference>
<dbReference type="InterPro" id="IPR002695">
    <property type="entry name" value="PurH-like"/>
</dbReference>
<dbReference type="AlphaFoldDB" id="A0A644W113"/>
<proteinExistence type="predicted"/>
<sequence length="199" mass="21521">MTIKRALVSVSDKTGVVELAKFLHEIGVEIISTGGTMKAIKEAGIPVTYVSDVTGFPEIMDGRVKTLNPKIHGGILAVRSNPEHMAALEKHGIKPIDLVVVNLYPFEATIAKPDVTEAEAIENIDIGGPAMLRAAAKNFRDVIIVTNPARYSSLIAMLAQYGDADITTRKTLAKEAFAHTSEYDAAISTYLTKQLTDRK</sequence>
<evidence type="ECO:0000256" key="3">
    <source>
        <dbReference type="ARBA" id="ARBA00022801"/>
    </source>
</evidence>
<evidence type="ECO:0000313" key="6">
    <source>
        <dbReference type="EMBL" id="MPL97196.1"/>
    </source>
</evidence>
<dbReference type="CDD" id="cd01421">
    <property type="entry name" value="IMPCH"/>
    <property type="match status" value="1"/>
</dbReference>
<organism evidence="6">
    <name type="scientific">bioreactor metagenome</name>
    <dbReference type="NCBI Taxonomy" id="1076179"/>
    <lineage>
        <taxon>unclassified sequences</taxon>
        <taxon>metagenomes</taxon>
        <taxon>ecological metagenomes</taxon>
    </lineage>
</organism>
<dbReference type="Gene3D" id="3.40.50.1380">
    <property type="entry name" value="Methylglyoxal synthase-like domain"/>
    <property type="match status" value="1"/>
</dbReference>
<dbReference type="Pfam" id="PF02142">
    <property type="entry name" value="MGS"/>
    <property type="match status" value="1"/>
</dbReference>
<dbReference type="SUPFAM" id="SSF52335">
    <property type="entry name" value="Methylglyoxal synthase-like"/>
    <property type="match status" value="1"/>
</dbReference>
<evidence type="ECO:0000256" key="4">
    <source>
        <dbReference type="ARBA" id="ARBA00023268"/>
    </source>
</evidence>
<dbReference type="GO" id="GO:0006189">
    <property type="term" value="P:'de novo' IMP biosynthetic process"/>
    <property type="evidence" value="ECO:0007669"/>
    <property type="project" value="TreeGrafter"/>
</dbReference>
<evidence type="ECO:0000256" key="1">
    <source>
        <dbReference type="ARBA" id="ARBA00022679"/>
    </source>
</evidence>
<dbReference type="PANTHER" id="PTHR11692:SF0">
    <property type="entry name" value="BIFUNCTIONAL PURINE BIOSYNTHESIS PROTEIN ATIC"/>
    <property type="match status" value="1"/>
</dbReference>
<feature type="domain" description="MGS-like" evidence="5">
    <location>
        <begin position="1"/>
        <end position="146"/>
    </location>
</feature>
<evidence type="ECO:0000256" key="2">
    <source>
        <dbReference type="ARBA" id="ARBA00022755"/>
    </source>
</evidence>
<keyword evidence="4" id="KW-0511">Multifunctional enzyme</keyword>
<keyword evidence="3" id="KW-0378">Hydrolase</keyword>
<dbReference type="GO" id="GO:0005829">
    <property type="term" value="C:cytosol"/>
    <property type="evidence" value="ECO:0007669"/>
    <property type="project" value="TreeGrafter"/>
</dbReference>
<protein>
    <submittedName>
        <fullName evidence="6">Bifunctional purine biosynthesis protein PurH</fullName>
    </submittedName>
</protein>
<dbReference type="SMART" id="SM00851">
    <property type="entry name" value="MGS"/>
    <property type="match status" value="1"/>
</dbReference>
<dbReference type="PROSITE" id="PS51855">
    <property type="entry name" value="MGS"/>
    <property type="match status" value="1"/>
</dbReference>
<comment type="caution">
    <text evidence="6">The sequence shown here is derived from an EMBL/GenBank/DDBJ whole genome shotgun (WGS) entry which is preliminary data.</text>
</comment>
<dbReference type="Pfam" id="PF01808">
    <property type="entry name" value="AICARFT_IMPCHas"/>
    <property type="match status" value="1"/>
</dbReference>
<gene>
    <name evidence="6" type="primary">purH_16</name>
    <name evidence="6" type="ORF">SDC9_43384</name>
</gene>
<keyword evidence="2" id="KW-0658">Purine biosynthesis</keyword>
<reference evidence="6" key="1">
    <citation type="submission" date="2019-08" db="EMBL/GenBank/DDBJ databases">
        <authorList>
            <person name="Kucharzyk K."/>
            <person name="Murdoch R.W."/>
            <person name="Higgins S."/>
            <person name="Loffler F."/>
        </authorList>
    </citation>
    <scope>NUCLEOTIDE SEQUENCE</scope>
</reference>
<keyword evidence="1" id="KW-0808">Transferase</keyword>
<dbReference type="FunFam" id="3.40.50.1380:FF:000001">
    <property type="entry name" value="Bifunctional purine biosynthesis protein PurH"/>
    <property type="match status" value="1"/>
</dbReference>
<dbReference type="PANTHER" id="PTHR11692">
    <property type="entry name" value="BIFUNCTIONAL PURINE BIOSYNTHESIS PROTEIN PURH"/>
    <property type="match status" value="1"/>
</dbReference>
<dbReference type="EMBL" id="VSSQ01000544">
    <property type="protein sequence ID" value="MPL97196.1"/>
    <property type="molecule type" value="Genomic_DNA"/>
</dbReference>